<dbReference type="KEGG" id="more:E1B28_008605"/>
<keyword evidence="3" id="KW-1185">Reference proteome</keyword>
<reference evidence="2" key="1">
    <citation type="journal article" date="2021" name="Genome Biol. Evol.">
        <title>The assembled and annotated genome of the fairy-ring fungus Marasmius oreades.</title>
        <authorList>
            <person name="Hiltunen M."/>
            <person name="Ament-Velasquez S.L."/>
            <person name="Johannesson H."/>
        </authorList>
    </citation>
    <scope>NUCLEOTIDE SEQUENCE</scope>
    <source>
        <strain evidence="2">03SP1</strain>
    </source>
</reference>
<dbReference type="OrthoDB" id="432953at2759"/>
<accession>A0A9P7UUG2</accession>
<name>A0A9P7UUG2_9AGAR</name>
<comment type="caution">
    <text evidence="2">The sequence shown here is derived from an EMBL/GenBank/DDBJ whole genome shotgun (WGS) entry which is preliminary data.</text>
</comment>
<feature type="compositionally biased region" description="Low complexity" evidence="1">
    <location>
        <begin position="717"/>
        <end position="735"/>
    </location>
</feature>
<proteinExistence type="predicted"/>
<feature type="region of interest" description="Disordered" evidence="1">
    <location>
        <begin position="703"/>
        <end position="750"/>
    </location>
</feature>
<dbReference type="PANTHER" id="PTHR21575">
    <property type="entry name" value="PROTEIN HID1"/>
    <property type="match status" value="1"/>
</dbReference>
<dbReference type="Proteomes" id="UP001049176">
    <property type="component" value="Chromosome 5"/>
</dbReference>
<protein>
    <recommendedName>
        <fullName evidence="4">Protein HID1</fullName>
    </recommendedName>
</protein>
<evidence type="ECO:0000313" key="2">
    <source>
        <dbReference type="EMBL" id="KAG7092239.1"/>
    </source>
</evidence>
<dbReference type="InterPro" id="IPR026705">
    <property type="entry name" value="Hid-1/Ecm30"/>
</dbReference>
<dbReference type="GO" id="GO:0005797">
    <property type="term" value="C:Golgi medial cisterna"/>
    <property type="evidence" value="ECO:0007669"/>
    <property type="project" value="TreeGrafter"/>
</dbReference>
<evidence type="ECO:0008006" key="4">
    <source>
        <dbReference type="Google" id="ProtNLM"/>
    </source>
</evidence>
<dbReference type="PANTHER" id="PTHR21575:SF12">
    <property type="entry name" value="PROTEIN HID1"/>
    <property type="match status" value="1"/>
</dbReference>
<dbReference type="GeneID" id="66077681"/>
<organism evidence="2 3">
    <name type="scientific">Marasmius oreades</name>
    <name type="common">fairy-ring Marasmius</name>
    <dbReference type="NCBI Taxonomy" id="181124"/>
    <lineage>
        <taxon>Eukaryota</taxon>
        <taxon>Fungi</taxon>
        <taxon>Dikarya</taxon>
        <taxon>Basidiomycota</taxon>
        <taxon>Agaricomycotina</taxon>
        <taxon>Agaricomycetes</taxon>
        <taxon>Agaricomycetidae</taxon>
        <taxon>Agaricales</taxon>
        <taxon>Marasmiineae</taxon>
        <taxon>Marasmiaceae</taxon>
        <taxon>Marasmius</taxon>
    </lineage>
</organism>
<sequence length="913" mass="101851">MLSKIPQRFTSSFGLLPDAEKLAFRSQPNGLSKLATTRHIPENDGYWNQYVVLFDSASEVFSLITPNDIRRALHDAPENIATLIRVICSRLFNLISDHTFPTPSAASVSAFASSIIKAGTGSSDRNPTKEVLNCLRVLQRVLPVVFELEGESNVFDLEVFWKSDETQEDENGGNGESRDAPQFVIEDDDDSDDGTNALELQEPQTPKQKKIKKLPSLGERLFNTIIDLMFCCGFTLPTKIQKDHHKINYVIWEKGIGSTIDPGPSQQYDNNKTEVLRLLLVLLSRQIYVSASSLFSVPSLYTLHVVQKTRRRDVLTVLCSLVNTAMNSTTGPSTIGNMAGRLPYNHLVFKGEDPRANLVSMCFQVLLELLDFQSGSARDIIVGAGEQQVSTPSARTNAFRYFLMKLHRTPDFDFILDGVIGIMEQEIANVNNILPGARKSMPYVAENILFFWKMIELNKKFRAYVLDSDRAMDLIAYLLCYNLEIKDKPPQHGLCRALSYIMQTLSAEPGFGAKLSNPIKAHIPAKWAVPGSATDFLVNSIYSIVATTSGALNSLYPAFIITLSNCAPYFKYLGVTTSARLVQLFTSFSNPLFLLSDEGHPRLLFFMLEVFSSIILHHLAENPNLIYGIISSHKVFEDLGTFTLYGGLREIKRMQAVKEELARKNDTKVKRSTRQSSDEASETHQEKKRLLAHEIDLEANEAGAYDSAHRREIDDNVPSTTPSMSPTPESMPSVSERARGKMKERRSSSLDADDSLERIAAIGIGRNGFVPTQEWVTSWQQGLPLDTVMLLISELLPKIEEMQGGHKTSSAGTIHDFLSAVTLRDVLPPVPPLSPRRFIWSDASIVWLTSLIWGEIFVRGITPLGIWNSTNVRLFHVKQRRDNQRQISETVSNVVGGILGRTGSTDSLARSRS</sequence>
<dbReference type="AlphaFoldDB" id="A0A9P7UUG2"/>
<evidence type="ECO:0000256" key="1">
    <source>
        <dbReference type="SAM" id="MobiDB-lite"/>
    </source>
</evidence>
<evidence type="ECO:0000313" key="3">
    <source>
        <dbReference type="Proteomes" id="UP001049176"/>
    </source>
</evidence>
<dbReference type="RefSeq" id="XP_043008709.1">
    <property type="nucleotide sequence ID" value="XM_043153425.1"/>
</dbReference>
<feature type="compositionally biased region" description="Basic and acidic residues" evidence="1">
    <location>
        <begin position="736"/>
        <end position="748"/>
    </location>
</feature>
<feature type="region of interest" description="Disordered" evidence="1">
    <location>
        <begin position="662"/>
        <end position="687"/>
    </location>
</feature>
<gene>
    <name evidence="2" type="ORF">E1B28_008605</name>
</gene>
<dbReference type="GO" id="GO:0000138">
    <property type="term" value="C:Golgi trans cisterna"/>
    <property type="evidence" value="ECO:0007669"/>
    <property type="project" value="TreeGrafter"/>
</dbReference>
<feature type="region of interest" description="Disordered" evidence="1">
    <location>
        <begin position="165"/>
        <end position="210"/>
    </location>
</feature>
<dbReference type="EMBL" id="CM032185">
    <property type="protein sequence ID" value="KAG7092239.1"/>
    <property type="molecule type" value="Genomic_DNA"/>
</dbReference>
<dbReference type="Pfam" id="PF12722">
    <property type="entry name" value="Hid1"/>
    <property type="match status" value="1"/>
</dbReference>
<dbReference type="GO" id="GO:0016020">
    <property type="term" value="C:membrane"/>
    <property type="evidence" value="ECO:0007669"/>
    <property type="project" value="TreeGrafter"/>
</dbReference>